<feature type="region of interest" description="Disordered" evidence="1">
    <location>
        <begin position="79"/>
        <end position="99"/>
    </location>
</feature>
<keyword evidence="3" id="KW-1185">Reference proteome</keyword>
<dbReference type="EMBL" id="BMYZ01000001">
    <property type="protein sequence ID" value="GGY63287.1"/>
    <property type="molecule type" value="Genomic_DNA"/>
</dbReference>
<evidence type="ECO:0000313" key="3">
    <source>
        <dbReference type="Proteomes" id="UP000619761"/>
    </source>
</evidence>
<evidence type="ECO:0000313" key="2">
    <source>
        <dbReference type="EMBL" id="GGY63287.1"/>
    </source>
</evidence>
<comment type="caution">
    <text evidence="2">The sequence shown here is derived from an EMBL/GenBank/DDBJ whole genome shotgun (WGS) entry which is preliminary data.</text>
</comment>
<sequence>MPGVKLTVPEGFIVPPGLTTVPIVKSLVLDETDEIDVETWDDFELDELVEDCTEEADEIEDATDEEPLDKTELAVDELVDGVGSSTPPPQADNRPASARTTILLHKSGLGNMLKPHSFYRPYKAS</sequence>
<organism evidence="2 3">
    <name type="scientific">Cellvibrio zantedeschiae</name>
    <dbReference type="NCBI Taxonomy" id="1237077"/>
    <lineage>
        <taxon>Bacteria</taxon>
        <taxon>Pseudomonadati</taxon>
        <taxon>Pseudomonadota</taxon>
        <taxon>Gammaproteobacteria</taxon>
        <taxon>Cellvibrionales</taxon>
        <taxon>Cellvibrionaceae</taxon>
        <taxon>Cellvibrio</taxon>
    </lineage>
</organism>
<dbReference type="Proteomes" id="UP000619761">
    <property type="component" value="Unassembled WGS sequence"/>
</dbReference>
<proteinExistence type="predicted"/>
<accession>A0ABQ3ARC8</accession>
<protein>
    <submittedName>
        <fullName evidence="2">Uncharacterized protein</fullName>
    </submittedName>
</protein>
<evidence type="ECO:0000256" key="1">
    <source>
        <dbReference type="SAM" id="MobiDB-lite"/>
    </source>
</evidence>
<name>A0ABQ3ARC8_9GAMM</name>
<reference evidence="3" key="1">
    <citation type="journal article" date="2019" name="Int. J. Syst. Evol. Microbiol.">
        <title>The Global Catalogue of Microorganisms (GCM) 10K type strain sequencing project: providing services to taxonomists for standard genome sequencing and annotation.</title>
        <authorList>
            <consortium name="The Broad Institute Genomics Platform"/>
            <consortium name="The Broad Institute Genome Sequencing Center for Infectious Disease"/>
            <person name="Wu L."/>
            <person name="Ma J."/>
        </authorList>
    </citation>
    <scope>NUCLEOTIDE SEQUENCE [LARGE SCALE GENOMIC DNA]</scope>
    <source>
        <strain evidence="3">KCTC 32239</strain>
    </source>
</reference>
<gene>
    <name evidence="2" type="ORF">GCM10011613_03710</name>
</gene>